<keyword evidence="3" id="KW-1185">Reference proteome</keyword>
<reference evidence="2 3" key="1">
    <citation type="submission" date="2016-08" db="EMBL/GenBank/DDBJ databases">
        <title>A Parts List for Fungal Cellulosomes Revealed by Comparative Genomics.</title>
        <authorList>
            <consortium name="DOE Joint Genome Institute"/>
            <person name="Haitjema C.H."/>
            <person name="Gilmore S.P."/>
            <person name="Henske J.K."/>
            <person name="Solomon K.V."/>
            <person name="De Groot R."/>
            <person name="Kuo A."/>
            <person name="Mondo S.J."/>
            <person name="Salamov A.A."/>
            <person name="Labutti K."/>
            <person name="Zhao Z."/>
            <person name="Chiniquy J."/>
            <person name="Barry K."/>
            <person name="Brewer H.M."/>
            <person name="Purvine S.O."/>
            <person name="Wright A.T."/>
            <person name="Boxma B."/>
            <person name="Van Alen T."/>
            <person name="Hackstein J.H."/>
            <person name="Baker S.E."/>
            <person name="Grigoriev I.V."/>
            <person name="O'Malley M.A."/>
        </authorList>
    </citation>
    <scope>NUCLEOTIDE SEQUENCE [LARGE SCALE GENOMIC DNA]</scope>
    <source>
        <strain evidence="2 3">G1</strain>
    </source>
</reference>
<feature type="transmembrane region" description="Helical" evidence="1">
    <location>
        <begin position="156"/>
        <end position="174"/>
    </location>
</feature>
<organism evidence="2 3">
    <name type="scientific">Neocallimastix californiae</name>
    <dbReference type="NCBI Taxonomy" id="1754190"/>
    <lineage>
        <taxon>Eukaryota</taxon>
        <taxon>Fungi</taxon>
        <taxon>Fungi incertae sedis</taxon>
        <taxon>Chytridiomycota</taxon>
        <taxon>Chytridiomycota incertae sedis</taxon>
        <taxon>Neocallimastigomycetes</taxon>
        <taxon>Neocallimastigales</taxon>
        <taxon>Neocallimastigaceae</taxon>
        <taxon>Neocallimastix</taxon>
    </lineage>
</organism>
<keyword evidence="1" id="KW-0472">Membrane</keyword>
<accession>A0A1Y2ADD6</accession>
<sequence>MSKNRRCFENFLDNMVKISQLSLSLKCSKDENGQYCPLNELALLNDSEEDGFITFKNESTLFDNALGNTCKSKKCTKTYTDALSEMRASEDEIISLLSLLDNIDIISMKEKRQIKDQDFDQENDKLLSQLEEYLKSSNCTQYFANVESGISRPSSIFRVIHALFISLGLLLFILI</sequence>
<evidence type="ECO:0000256" key="1">
    <source>
        <dbReference type="SAM" id="Phobius"/>
    </source>
</evidence>
<dbReference type="AlphaFoldDB" id="A0A1Y2ADD6"/>
<dbReference type="EMBL" id="MCOG01000286">
    <property type="protein sequence ID" value="ORY20568.1"/>
    <property type="molecule type" value="Genomic_DNA"/>
</dbReference>
<dbReference type="Proteomes" id="UP000193920">
    <property type="component" value="Unassembled WGS sequence"/>
</dbReference>
<name>A0A1Y2ADD6_9FUNG</name>
<protein>
    <submittedName>
        <fullName evidence="2">Uncharacterized protein</fullName>
    </submittedName>
</protein>
<proteinExistence type="predicted"/>
<evidence type="ECO:0000313" key="3">
    <source>
        <dbReference type="Proteomes" id="UP000193920"/>
    </source>
</evidence>
<evidence type="ECO:0000313" key="2">
    <source>
        <dbReference type="EMBL" id="ORY20568.1"/>
    </source>
</evidence>
<keyword evidence="1" id="KW-1133">Transmembrane helix</keyword>
<keyword evidence="1" id="KW-0812">Transmembrane</keyword>
<gene>
    <name evidence="2" type="ORF">LY90DRAFT_151316</name>
</gene>
<comment type="caution">
    <text evidence="2">The sequence shown here is derived from an EMBL/GenBank/DDBJ whole genome shotgun (WGS) entry which is preliminary data.</text>
</comment>